<protein>
    <submittedName>
        <fullName evidence="1">Uncharacterized protein</fullName>
    </submittedName>
</protein>
<accession>A0A8T0HHL1</accession>
<dbReference type="AlphaFoldDB" id="A0A8T0HHL1"/>
<evidence type="ECO:0000313" key="2">
    <source>
        <dbReference type="Proteomes" id="UP000822688"/>
    </source>
</evidence>
<proteinExistence type="predicted"/>
<dbReference type="Proteomes" id="UP000822688">
    <property type="component" value="Chromosome 6"/>
</dbReference>
<sequence>MLEAFGVPYISAKAVPPALATFIYGLHHAAHLLTDDTTKRSRAWAPAEERYVWTFFQHYCPGGRKSNQMMGGSNLQDCLRGFWIQFWSNMKKSS</sequence>
<keyword evidence="2" id="KW-1185">Reference proteome</keyword>
<evidence type="ECO:0000313" key="1">
    <source>
        <dbReference type="EMBL" id="KAG0570317.1"/>
    </source>
</evidence>
<reference evidence="1 2" key="1">
    <citation type="submission" date="2020-06" db="EMBL/GenBank/DDBJ databases">
        <title>WGS assembly of Ceratodon purpureus strain R40.</title>
        <authorList>
            <person name="Carey S.B."/>
            <person name="Jenkins J."/>
            <person name="Shu S."/>
            <person name="Lovell J.T."/>
            <person name="Sreedasyam A."/>
            <person name="Maumus F."/>
            <person name="Tiley G.P."/>
            <person name="Fernandez-Pozo N."/>
            <person name="Barry K."/>
            <person name="Chen C."/>
            <person name="Wang M."/>
            <person name="Lipzen A."/>
            <person name="Daum C."/>
            <person name="Saski C.A."/>
            <person name="Payton A.C."/>
            <person name="Mcbreen J.C."/>
            <person name="Conrad R.E."/>
            <person name="Kollar L.M."/>
            <person name="Olsson S."/>
            <person name="Huttunen S."/>
            <person name="Landis J.B."/>
            <person name="Wickett N.J."/>
            <person name="Johnson M.G."/>
            <person name="Rensing S.A."/>
            <person name="Grimwood J."/>
            <person name="Schmutz J."/>
            <person name="Mcdaniel S.F."/>
        </authorList>
    </citation>
    <scope>NUCLEOTIDE SEQUENCE [LARGE SCALE GENOMIC DNA]</scope>
    <source>
        <strain evidence="1 2">R40</strain>
    </source>
</reference>
<name>A0A8T0HHL1_CERPU</name>
<comment type="caution">
    <text evidence="1">The sequence shown here is derived from an EMBL/GenBank/DDBJ whole genome shotgun (WGS) entry which is preliminary data.</text>
</comment>
<dbReference type="EMBL" id="CM026427">
    <property type="protein sequence ID" value="KAG0570317.1"/>
    <property type="molecule type" value="Genomic_DNA"/>
</dbReference>
<gene>
    <name evidence="1" type="ORF">KC19_6G153600</name>
</gene>
<organism evidence="1 2">
    <name type="scientific">Ceratodon purpureus</name>
    <name type="common">Fire moss</name>
    <name type="synonym">Dicranum purpureum</name>
    <dbReference type="NCBI Taxonomy" id="3225"/>
    <lineage>
        <taxon>Eukaryota</taxon>
        <taxon>Viridiplantae</taxon>
        <taxon>Streptophyta</taxon>
        <taxon>Embryophyta</taxon>
        <taxon>Bryophyta</taxon>
        <taxon>Bryophytina</taxon>
        <taxon>Bryopsida</taxon>
        <taxon>Dicranidae</taxon>
        <taxon>Pseudoditrichales</taxon>
        <taxon>Ditrichaceae</taxon>
        <taxon>Ceratodon</taxon>
    </lineage>
</organism>